<dbReference type="InterPro" id="IPR036736">
    <property type="entry name" value="ACP-like_sf"/>
</dbReference>
<dbReference type="GO" id="GO:0003824">
    <property type="term" value="F:catalytic activity"/>
    <property type="evidence" value="ECO:0007669"/>
    <property type="project" value="InterPro"/>
</dbReference>
<dbReference type="InterPro" id="IPR023213">
    <property type="entry name" value="CAT-like_dom_sf"/>
</dbReference>
<accession>A0A9X8ZZR2</accession>
<proteinExistence type="predicted"/>
<dbReference type="Gene3D" id="3.30.559.10">
    <property type="entry name" value="Chloramphenicol acetyltransferase-like domain"/>
    <property type="match status" value="1"/>
</dbReference>
<dbReference type="InterPro" id="IPR001242">
    <property type="entry name" value="Condensation_dom"/>
</dbReference>
<dbReference type="GO" id="GO:0008610">
    <property type="term" value="P:lipid biosynthetic process"/>
    <property type="evidence" value="ECO:0007669"/>
    <property type="project" value="UniProtKB-ARBA"/>
</dbReference>
<comment type="caution">
    <text evidence="5">The sequence shown here is derived from an EMBL/GenBank/DDBJ whole genome shotgun (WGS) entry which is preliminary data.</text>
</comment>
<dbReference type="SUPFAM" id="SSF52777">
    <property type="entry name" value="CoA-dependent acyltransferases"/>
    <property type="match status" value="1"/>
</dbReference>
<evidence type="ECO:0000259" key="4">
    <source>
        <dbReference type="PROSITE" id="PS50075"/>
    </source>
</evidence>
<dbReference type="InterPro" id="IPR009081">
    <property type="entry name" value="PP-bd_ACP"/>
</dbReference>
<feature type="domain" description="Carrier" evidence="4">
    <location>
        <begin position="48"/>
        <end position="123"/>
    </location>
</feature>
<evidence type="ECO:0000256" key="1">
    <source>
        <dbReference type="ARBA" id="ARBA00001957"/>
    </source>
</evidence>
<dbReference type="FunFam" id="1.10.1200.10:FF:000005">
    <property type="entry name" value="Nonribosomal peptide synthetase 1"/>
    <property type="match status" value="1"/>
</dbReference>
<keyword evidence="3" id="KW-0597">Phosphoprotein</keyword>
<dbReference type="AlphaFoldDB" id="A0A9X8ZZR2"/>
<dbReference type="PANTHER" id="PTHR45527:SF1">
    <property type="entry name" value="FATTY ACID SYNTHASE"/>
    <property type="match status" value="1"/>
</dbReference>
<comment type="cofactor">
    <cofactor evidence="1">
        <name>pantetheine 4'-phosphate</name>
        <dbReference type="ChEBI" id="CHEBI:47942"/>
    </cofactor>
</comment>
<protein>
    <submittedName>
        <fullName evidence="5">Non-ribosomal peptide synthetase</fullName>
    </submittedName>
</protein>
<dbReference type="PROSITE" id="PS50075">
    <property type="entry name" value="CARRIER"/>
    <property type="match status" value="1"/>
</dbReference>
<dbReference type="Gene3D" id="1.10.1200.10">
    <property type="entry name" value="ACP-like"/>
    <property type="match status" value="1"/>
</dbReference>
<dbReference type="GO" id="GO:0044550">
    <property type="term" value="P:secondary metabolite biosynthetic process"/>
    <property type="evidence" value="ECO:0007669"/>
    <property type="project" value="TreeGrafter"/>
</dbReference>
<dbReference type="Gene3D" id="3.30.300.30">
    <property type="match status" value="1"/>
</dbReference>
<sequence>FLREYLPFYMIPAYIIPIEQFPISSNGKIDRKALPDPIWEQSTALFIEPRNEIEQMLSEIWKVVLGIEKIGVNDNFFELGGNSLQITSVVSHIYKRLGVDVPIREMFQRPTIMLLADYIEKYEGKKNYSQIEIVPDREFYQASSSQKRLYILNRFAGIGTAYNIPGAMLIEGEFDFIKAEQCVKELVERHESLRTSFQFIKGEPVQFIHDSLDIRIEHL</sequence>
<reference evidence="5 6" key="1">
    <citation type="journal article" date="2019" name="Environ. Microbiol.">
        <title>An active ?-lactamase is a part of an orchestrated cell wall stress resistance network of Bacillus subtilis and related rhizosphere species.</title>
        <authorList>
            <person name="Bucher T."/>
            <person name="Keren-Paz A."/>
            <person name="Hausser J."/>
            <person name="Olender T."/>
            <person name="Cytryn E."/>
            <person name="Kolodkin-Gal I."/>
        </authorList>
    </citation>
    <scope>NUCLEOTIDE SEQUENCE [LARGE SCALE GENOMIC DNA]</scope>
    <source>
        <strain evidence="5 6">I32</strain>
    </source>
</reference>
<dbReference type="Pfam" id="PF00668">
    <property type="entry name" value="Condensation"/>
    <property type="match status" value="1"/>
</dbReference>
<dbReference type="GO" id="GO:0043041">
    <property type="term" value="P:amino acid activation for nonribosomal peptide biosynthetic process"/>
    <property type="evidence" value="ECO:0007669"/>
    <property type="project" value="TreeGrafter"/>
</dbReference>
<dbReference type="GO" id="GO:0031177">
    <property type="term" value="F:phosphopantetheine binding"/>
    <property type="evidence" value="ECO:0007669"/>
    <property type="project" value="TreeGrafter"/>
</dbReference>
<evidence type="ECO:0000256" key="3">
    <source>
        <dbReference type="ARBA" id="ARBA00022553"/>
    </source>
</evidence>
<name>A0A9X8ZZR2_BACCE</name>
<dbReference type="SUPFAM" id="SSF47336">
    <property type="entry name" value="ACP-like"/>
    <property type="match status" value="1"/>
</dbReference>
<dbReference type="SUPFAM" id="SSF56801">
    <property type="entry name" value="Acetyl-CoA synthetase-like"/>
    <property type="match status" value="1"/>
</dbReference>
<feature type="non-terminal residue" evidence="5">
    <location>
        <position position="219"/>
    </location>
</feature>
<organism evidence="5 6">
    <name type="scientific">Bacillus cereus</name>
    <dbReference type="NCBI Taxonomy" id="1396"/>
    <lineage>
        <taxon>Bacteria</taxon>
        <taxon>Bacillati</taxon>
        <taxon>Bacillota</taxon>
        <taxon>Bacilli</taxon>
        <taxon>Bacillales</taxon>
        <taxon>Bacillaceae</taxon>
        <taxon>Bacillus</taxon>
        <taxon>Bacillus cereus group</taxon>
    </lineage>
</organism>
<feature type="non-terminal residue" evidence="5">
    <location>
        <position position="1"/>
    </location>
</feature>
<evidence type="ECO:0000313" key="6">
    <source>
        <dbReference type="Proteomes" id="UP000308444"/>
    </source>
</evidence>
<gene>
    <name evidence="5" type="ORF">FC695_40255</name>
</gene>
<evidence type="ECO:0000256" key="2">
    <source>
        <dbReference type="ARBA" id="ARBA00022450"/>
    </source>
</evidence>
<dbReference type="EMBL" id="SZOH01004521">
    <property type="protein sequence ID" value="TKI84834.1"/>
    <property type="molecule type" value="Genomic_DNA"/>
</dbReference>
<dbReference type="GO" id="GO:0005737">
    <property type="term" value="C:cytoplasm"/>
    <property type="evidence" value="ECO:0007669"/>
    <property type="project" value="TreeGrafter"/>
</dbReference>
<dbReference type="Pfam" id="PF00550">
    <property type="entry name" value="PP-binding"/>
    <property type="match status" value="1"/>
</dbReference>
<dbReference type="PANTHER" id="PTHR45527">
    <property type="entry name" value="NONRIBOSOMAL PEPTIDE SYNTHETASE"/>
    <property type="match status" value="1"/>
</dbReference>
<keyword evidence="2" id="KW-0596">Phosphopantetheine</keyword>
<evidence type="ECO:0000313" key="5">
    <source>
        <dbReference type="EMBL" id="TKI84834.1"/>
    </source>
</evidence>
<dbReference type="Proteomes" id="UP000308444">
    <property type="component" value="Unassembled WGS sequence"/>
</dbReference>
<dbReference type="InterPro" id="IPR045851">
    <property type="entry name" value="AMP-bd_C_sf"/>
</dbReference>